<dbReference type="Pfam" id="PF13091">
    <property type="entry name" value="PLDc_2"/>
    <property type="match status" value="2"/>
</dbReference>
<dbReference type="SMART" id="SM00155">
    <property type="entry name" value="PLDc"/>
    <property type="match status" value="2"/>
</dbReference>
<dbReference type="EMBL" id="CP107525">
    <property type="protein sequence ID" value="UZW64165.1"/>
    <property type="molecule type" value="Genomic_DNA"/>
</dbReference>
<dbReference type="CDD" id="cd09112">
    <property type="entry name" value="PLDc_CLS_2"/>
    <property type="match status" value="1"/>
</dbReference>
<dbReference type="InterPro" id="IPR025202">
    <property type="entry name" value="PLD-like_dom"/>
</dbReference>
<dbReference type="PANTHER" id="PTHR21248:SF22">
    <property type="entry name" value="PHOSPHOLIPASE D"/>
    <property type="match status" value="1"/>
</dbReference>
<dbReference type="PROSITE" id="PS50035">
    <property type="entry name" value="PLD"/>
    <property type="match status" value="2"/>
</dbReference>
<feature type="transmembrane region" description="Helical" evidence="6">
    <location>
        <begin position="41"/>
        <end position="61"/>
    </location>
</feature>
<accession>A0AAX3F1V8</accession>
<evidence type="ECO:0000313" key="9">
    <source>
        <dbReference type="Proteomes" id="UP001164481"/>
    </source>
</evidence>
<evidence type="ECO:0000256" key="1">
    <source>
        <dbReference type="ARBA" id="ARBA00004651"/>
    </source>
</evidence>
<dbReference type="GO" id="GO:0005886">
    <property type="term" value="C:plasma membrane"/>
    <property type="evidence" value="ECO:0007669"/>
    <property type="project" value="UniProtKB-SubCell"/>
</dbReference>
<dbReference type="GO" id="GO:0032049">
    <property type="term" value="P:cardiolipin biosynthetic process"/>
    <property type="evidence" value="ECO:0007669"/>
    <property type="project" value="UniProtKB-ARBA"/>
</dbReference>
<keyword evidence="5 6" id="KW-0472">Membrane</keyword>
<reference evidence="8" key="1">
    <citation type="submission" date="2022-10" db="EMBL/GenBank/DDBJ databases">
        <authorList>
            <person name="Wei X."/>
        </authorList>
    </citation>
    <scope>NUCLEOTIDE SEQUENCE</scope>
    <source>
        <strain evidence="8">SD2</strain>
    </source>
</reference>
<name>A0AAX3F1V8_MYCSY</name>
<dbReference type="InterPro" id="IPR027379">
    <property type="entry name" value="CLS_N"/>
</dbReference>
<evidence type="ECO:0000313" key="8">
    <source>
        <dbReference type="EMBL" id="UZW64165.1"/>
    </source>
</evidence>
<dbReference type="Gene3D" id="3.30.870.10">
    <property type="entry name" value="Endonuclease Chain A"/>
    <property type="match status" value="2"/>
</dbReference>
<dbReference type="SUPFAM" id="SSF56024">
    <property type="entry name" value="Phospholipase D/nuclease"/>
    <property type="match status" value="2"/>
</dbReference>
<keyword evidence="2" id="KW-1003">Cell membrane</keyword>
<keyword evidence="3 6" id="KW-0812">Transmembrane</keyword>
<dbReference type="PANTHER" id="PTHR21248">
    <property type="entry name" value="CARDIOLIPIN SYNTHASE"/>
    <property type="match status" value="1"/>
</dbReference>
<reference evidence="8" key="2">
    <citation type="submission" date="2022-11" db="EMBL/GenBank/DDBJ databases">
        <title>complete genomes of mycoplasma synoviae ZX313 strain and SD2 strain.</title>
        <authorList>
            <person name="Zhong Q."/>
        </authorList>
    </citation>
    <scope>NUCLEOTIDE SEQUENCE</scope>
    <source>
        <strain evidence="8">SD2</strain>
    </source>
</reference>
<evidence type="ECO:0000256" key="6">
    <source>
        <dbReference type="SAM" id="Phobius"/>
    </source>
</evidence>
<dbReference type="Pfam" id="PF13396">
    <property type="entry name" value="PLDc_N"/>
    <property type="match status" value="1"/>
</dbReference>
<feature type="transmembrane region" description="Helical" evidence="6">
    <location>
        <begin position="12"/>
        <end position="35"/>
    </location>
</feature>
<evidence type="ECO:0000256" key="5">
    <source>
        <dbReference type="ARBA" id="ARBA00023136"/>
    </source>
</evidence>
<comment type="subcellular location">
    <subcellularLocation>
        <location evidence="1">Cell membrane</location>
        <topology evidence="1">Multi-pass membrane protein</topology>
    </subcellularLocation>
</comment>
<evidence type="ECO:0000256" key="2">
    <source>
        <dbReference type="ARBA" id="ARBA00022475"/>
    </source>
</evidence>
<dbReference type="RefSeq" id="WP_154221365.1">
    <property type="nucleotide sequence ID" value="NZ_CP034544.1"/>
</dbReference>
<feature type="transmembrane region" description="Helical" evidence="6">
    <location>
        <begin position="73"/>
        <end position="91"/>
    </location>
</feature>
<evidence type="ECO:0000259" key="7">
    <source>
        <dbReference type="PROSITE" id="PS50035"/>
    </source>
</evidence>
<sequence length="504" mass="59693">MRKLFSKFNFRKILIFVLWISGTIAIFAGVSFAITRVNQNYVYFFIIFLYLINLIFVIIMINSKSYSDSKFSWILFILILPIFGHIFYLIFGLKSKSNRFQYLESIDKYEVNSYLDKATLNVKKTSDYEFHKLENFFKTKMLSCDFEFLDTGNKFFENLFKELKKAKKSISIITFIIKPGVFADKFIEILKEKAQQGIKVQWLIDDYGSILYKRKKINDLRKVGVEIYFINKIYWPVIWKKTFIRNHSKFIIIDSKMVFNGGSNISDEYAGFSKRFGNLIDLNYKISGPYVNNYILNFAKLWKFSSNTDIDIKESLFKDDSEKKYKNLALFCSENPFSPESKSEIYWTKLMQMAKYNIKIATPYFSVTKTLFNQIVLTLKSGIDVEIYIPGLPDKKIPYEVSLNELFKLKEYGLKIYIYSDHFVHTKMGLIDHKYAWSGSNNWDIRSMHMQFETMEIFSGLDTKFIENLFEQYKSKSRLLDSQEYLKKTNPIKTFVLNWIKPLI</sequence>
<feature type="domain" description="PLD phosphodiesterase" evidence="7">
    <location>
        <begin position="420"/>
        <end position="447"/>
    </location>
</feature>
<protein>
    <submittedName>
        <fullName evidence="8">Phospholipase D-like domain-containing protein</fullName>
    </submittedName>
</protein>
<feature type="domain" description="PLD phosphodiesterase" evidence="7">
    <location>
        <begin position="242"/>
        <end position="269"/>
    </location>
</feature>
<dbReference type="AlphaFoldDB" id="A0AAX3F1V8"/>
<dbReference type="CDD" id="cd09110">
    <property type="entry name" value="PLDc_CLS_1"/>
    <property type="match status" value="1"/>
</dbReference>
<dbReference type="InterPro" id="IPR001736">
    <property type="entry name" value="PLipase_D/transphosphatidylase"/>
</dbReference>
<gene>
    <name evidence="8" type="ORF">OIE46_02140</name>
</gene>
<keyword evidence="4 6" id="KW-1133">Transmembrane helix</keyword>
<dbReference type="Proteomes" id="UP001164481">
    <property type="component" value="Chromosome"/>
</dbReference>
<evidence type="ECO:0000256" key="4">
    <source>
        <dbReference type="ARBA" id="ARBA00022989"/>
    </source>
</evidence>
<organism evidence="8 9">
    <name type="scientific">Mycoplasmopsis synoviae</name>
    <name type="common">Mycoplasma synoviae</name>
    <dbReference type="NCBI Taxonomy" id="2109"/>
    <lineage>
        <taxon>Bacteria</taxon>
        <taxon>Bacillati</taxon>
        <taxon>Mycoplasmatota</taxon>
        <taxon>Mycoplasmoidales</taxon>
        <taxon>Metamycoplasmataceae</taxon>
        <taxon>Mycoplasmopsis</taxon>
    </lineage>
</organism>
<dbReference type="GO" id="GO:0030572">
    <property type="term" value="F:phosphatidyltransferase activity"/>
    <property type="evidence" value="ECO:0007669"/>
    <property type="project" value="UniProtKB-ARBA"/>
</dbReference>
<proteinExistence type="predicted"/>
<evidence type="ECO:0000256" key="3">
    <source>
        <dbReference type="ARBA" id="ARBA00022692"/>
    </source>
</evidence>